<keyword evidence="4" id="KW-1185">Reference proteome</keyword>
<comment type="similarity">
    <text evidence="1">Belongs to the AB hydrolase superfamily.</text>
</comment>
<organism evidence="3 4">
    <name type="scientific">Pseudorhodoferax soli</name>
    <dbReference type="NCBI Taxonomy" id="545864"/>
    <lineage>
        <taxon>Bacteria</taxon>
        <taxon>Pseudomonadati</taxon>
        <taxon>Pseudomonadota</taxon>
        <taxon>Betaproteobacteria</taxon>
        <taxon>Burkholderiales</taxon>
        <taxon>Comamonadaceae</taxon>
    </lineage>
</organism>
<dbReference type="RefSeq" id="WP_114469948.1">
    <property type="nucleotide sequence ID" value="NZ_QPJK01000006.1"/>
</dbReference>
<evidence type="ECO:0000313" key="3">
    <source>
        <dbReference type="EMBL" id="RCW69554.1"/>
    </source>
</evidence>
<accession>A0A368XU50</accession>
<dbReference type="InterPro" id="IPR000073">
    <property type="entry name" value="AB_hydrolase_1"/>
</dbReference>
<dbReference type="OrthoDB" id="8680283at2"/>
<dbReference type="EMBL" id="QPJK01000006">
    <property type="protein sequence ID" value="RCW69554.1"/>
    <property type="molecule type" value="Genomic_DNA"/>
</dbReference>
<evidence type="ECO:0000256" key="1">
    <source>
        <dbReference type="ARBA" id="ARBA00008645"/>
    </source>
</evidence>
<dbReference type="Pfam" id="PF12697">
    <property type="entry name" value="Abhydrolase_6"/>
    <property type="match status" value="1"/>
</dbReference>
<comment type="caution">
    <text evidence="3">The sequence shown here is derived from an EMBL/GenBank/DDBJ whole genome shotgun (WGS) entry which is preliminary data.</text>
</comment>
<gene>
    <name evidence="3" type="ORF">DES41_106428</name>
</gene>
<evidence type="ECO:0000313" key="4">
    <source>
        <dbReference type="Proteomes" id="UP000252884"/>
    </source>
</evidence>
<reference evidence="3 4" key="1">
    <citation type="submission" date="2018-07" db="EMBL/GenBank/DDBJ databases">
        <title>Genomic Encyclopedia of Type Strains, Phase IV (KMG-IV): sequencing the most valuable type-strain genomes for metagenomic binning, comparative biology and taxonomic classification.</title>
        <authorList>
            <person name="Goeker M."/>
        </authorList>
    </citation>
    <scope>NUCLEOTIDE SEQUENCE [LARGE SCALE GENOMIC DNA]</scope>
    <source>
        <strain evidence="3 4">DSM 21634</strain>
    </source>
</reference>
<name>A0A368XU50_9BURK</name>
<dbReference type="PANTHER" id="PTHR43039">
    <property type="entry name" value="ESTERASE-RELATED"/>
    <property type="match status" value="1"/>
</dbReference>
<sequence length="278" mass="29909">MNALERHNVRQTGSGTPVLFSHGYGCDQNVWRDLAPGFAESHRVVLMDHAGCGSSAPGSYSFERHATLQGHADDIIAVCEAAGLQDTVLVAHSVSTMSSMLAARARPDLFAALVMLAPSPCYLNDAGYAGGFEREDIDSLLELLDANHFKWARMMAPVVMGNPDRPSLAGGLADSFCRMAPDVAKHFARTTFLSDLRGQLSGLRVPTLIVQCRDDALAPPAVGDYLQRRWPHARLTWLQATGHCPHMSAPCETAAVIRTFLLTLAIGQQMADGLASLA</sequence>
<dbReference type="Proteomes" id="UP000252884">
    <property type="component" value="Unassembled WGS sequence"/>
</dbReference>
<dbReference type="InterPro" id="IPR029058">
    <property type="entry name" value="AB_hydrolase_fold"/>
</dbReference>
<dbReference type="SUPFAM" id="SSF53474">
    <property type="entry name" value="alpha/beta-Hydrolases"/>
    <property type="match status" value="1"/>
</dbReference>
<evidence type="ECO:0000259" key="2">
    <source>
        <dbReference type="Pfam" id="PF12697"/>
    </source>
</evidence>
<protein>
    <submittedName>
        <fullName evidence="3">Sigma-B regulation protein RsbQ</fullName>
    </submittedName>
</protein>
<feature type="domain" description="AB hydrolase-1" evidence="2">
    <location>
        <begin position="18"/>
        <end position="255"/>
    </location>
</feature>
<dbReference type="Gene3D" id="3.40.50.1820">
    <property type="entry name" value="alpha/beta hydrolase"/>
    <property type="match status" value="1"/>
</dbReference>
<dbReference type="AlphaFoldDB" id="A0A368XU50"/>
<proteinExistence type="inferred from homology"/>